<dbReference type="InterPro" id="IPR011011">
    <property type="entry name" value="Znf_FYVE_PHD"/>
</dbReference>
<dbReference type="AlphaFoldDB" id="A0A2T9X7C6"/>
<comment type="caution">
    <text evidence="1">The sequence shown here is derived from an EMBL/GenBank/DDBJ whole genome shotgun (WGS) entry which is preliminary data.</text>
</comment>
<proteinExistence type="predicted"/>
<evidence type="ECO:0008006" key="3">
    <source>
        <dbReference type="Google" id="ProtNLM"/>
    </source>
</evidence>
<gene>
    <name evidence="1" type="ORF">DDW13_04295</name>
</gene>
<name>A0A2T9X7C6_9CREN</name>
<evidence type="ECO:0000313" key="1">
    <source>
        <dbReference type="EMBL" id="PVU75945.1"/>
    </source>
</evidence>
<dbReference type="Proteomes" id="UP000245638">
    <property type="component" value="Unassembled WGS sequence"/>
</dbReference>
<accession>A0A2T9X7C6</accession>
<organism evidence="1 2">
    <name type="scientific">Acidianus hospitalis</name>
    <dbReference type="NCBI Taxonomy" id="563177"/>
    <lineage>
        <taxon>Archaea</taxon>
        <taxon>Thermoproteota</taxon>
        <taxon>Thermoprotei</taxon>
        <taxon>Sulfolobales</taxon>
        <taxon>Sulfolobaceae</taxon>
        <taxon>Acidianus</taxon>
    </lineage>
</organism>
<dbReference type="EMBL" id="QEFD01000128">
    <property type="protein sequence ID" value="PVU75945.1"/>
    <property type="molecule type" value="Genomic_DNA"/>
</dbReference>
<dbReference type="SUPFAM" id="SSF57903">
    <property type="entry name" value="FYVE/PHD zinc finger"/>
    <property type="match status" value="1"/>
</dbReference>
<reference evidence="1 2" key="1">
    <citation type="journal article" date="2015" name="Appl. Environ. Microbiol.">
        <title>Nanoarchaeota, Their Sulfolobales Host, and Nanoarchaeota Virus Distribution across Yellowstone National Park Hot Springs.</title>
        <authorList>
            <person name="Munson-McGee J.H."/>
            <person name="Field E.K."/>
            <person name="Bateson M."/>
            <person name="Rooney C."/>
            <person name="Stepanauskas R."/>
            <person name="Young M.J."/>
        </authorList>
    </citation>
    <scope>NUCLEOTIDE SEQUENCE [LARGE SCALE GENOMIC DNA]</scope>
    <source>
        <strain evidence="1">SCGC AC-742_N10</strain>
    </source>
</reference>
<protein>
    <recommendedName>
        <fullName evidence="3">B box-type domain-containing protein</fullName>
    </recommendedName>
</protein>
<evidence type="ECO:0000313" key="2">
    <source>
        <dbReference type="Proteomes" id="UP000245638"/>
    </source>
</evidence>
<sequence length="104" mass="11849">MRRRTNGLMNLCEICEEKEAKYSCKLCGRKVCEDDFVKEKGICKVCEISLCQICHQHLSLGYCEICGRLICDECTAYFDGSRRICKECYAKKVSSKIISSISQA</sequence>